<dbReference type="Gene3D" id="3.40.250.10">
    <property type="entry name" value="Rhodanese-like domain"/>
    <property type="match status" value="1"/>
</dbReference>
<accession>A0A934N8X2</accession>
<dbReference type="InterPro" id="IPR036873">
    <property type="entry name" value="Rhodanese-like_dom_sf"/>
</dbReference>
<dbReference type="Pfam" id="PF00581">
    <property type="entry name" value="Rhodanese"/>
    <property type="match status" value="1"/>
</dbReference>
<dbReference type="Proteomes" id="UP000612893">
    <property type="component" value="Unassembled WGS sequence"/>
</dbReference>
<dbReference type="RefSeq" id="WP_338201387.1">
    <property type="nucleotide sequence ID" value="NZ_JAEKNR010000106.1"/>
</dbReference>
<evidence type="ECO:0000313" key="3">
    <source>
        <dbReference type="Proteomes" id="UP000612893"/>
    </source>
</evidence>
<organism evidence="2 3">
    <name type="scientific">Candidatus Nephthysia bennettiae</name>
    <dbReference type="NCBI Taxonomy" id="3127016"/>
    <lineage>
        <taxon>Bacteria</taxon>
        <taxon>Bacillati</taxon>
        <taxon>Candidatus Dormiibacterota</taxon>
        <taxon>Candidatus Dormibacteria</taxon>
        <taxon>Candidatus Dormibacterales</taxon>
        <taxon>Candidatus Dormibacteraceae</taxon>
        <taxon>Candidatus Nephthysia</taxon>
    </lineage>
</organism>
<dbReference type="CDD" id="cd00158">
    <property type="entry name" value="RHOD"/>
    <property type="match status" value="1"/>
</dbReference>
<dbReference type="PROSITE" id="PS50206">
    <property type="entry name" value="RHODANESE_3"/>
    <property type="match status" value="1"/>
</dbReference>
<feature type="domain" description="Rhodanese" evidence="1">
    <location>
        <begin position="14"/>
        <end position="64"/>
    </location>
</feature>
<dbReference type="AlphaFoldDB" id="A0A934N8X2"/>
<protein>
    <submittedName>
        <fullName evidence="2">Rhodanese-like domain-containing protein</fullName>
    </submittedName>
</protein>
<dbReference type="SUPFAM" id="SSF52821">
    <property type="entry name" value="Rhodanese/Cell cycle control phosphatase"/>
    <property type="match status" value="1"/>
</dbReference>
<reference evidence="2" key="1">
    <citation type="submission" date="2020-10" db="EMBL/GenBank/DDBJ databases">
        <title>Ca. Dormibacterota MAGs.</title>
        <authorList>
            <person name="Montgomery K."/>
        </authorList>
    </citation>
    <scope>NUCLEOTIDE SEQUENCE [LARGE SCALE GENOMIC DNA]</scope>
    <source>
        <strain evidence="2">SC8812_S17_10</strain>
    </source>
</reference>
<proteinExistence type="predicted"/>
<name>A0A934N8X2_9BACT</name>
<gene>
    <name evidence="2" type="ORF">JF922_10050</name>
</gene>
<dbReference type="EMBL" id="JAEKNR010000106">
    <property type="protein sequence ID" value="MBJ7598413.1"/>
    <property type="molecule type" value="Genomic_DNA"/>
</dbReference>
<sequence>MPRSIDREGVRRLREQGARVVEVLPRAEYEWKHIAGAVNLPLKELNRETASRLDSSRPVVTYCNDFQ</sequence>
<comment type="caution">
    <text evidence="2">The sequence shown here is derived from an EMBL/GenBank/DDBJ whole genome shotgun (WGS) entry which is preliminary data.</text>
</comment>
<keyword evidence="3" id="KW-1185">Reference proteome</keyword>
<evidence type="ECO:0000313" key="2">
    <source>
        <dbReference type="EMBL" id="MBJ7598413.1"/>
    </source>
</evidence>
<evidence type="ECO:0000259" key="1">
    <source>
        <dbReference type="PROSITE" id="PS50206"/>
    </source>
</evidence>
<dbReference type="InterPro" id="IPR001763">
    <property type="entry name" value="Rhodanese-like_dom"/>
</dbReference>